<accession>A0A839HK47</accession>
<dbReference type="SMART" id="SM00464">
    <property type="entry name" value="LON"/>
    <property type="match status" value="1"/>
</dbReference>
<dbReference type="RefSeq" id="WP_182663625.1">
    <property type="nucleotide sequence ID" value="NZ_JACIVI010000002.1"/>
</dbReference>
<dbReference type="InterPro" id="IPR046336">
    <property type="entry name" value="Lon_prtase_N_sf"/>
</dbReference>
<dbReference type="Gene3D" id="1.10.4060.10">
    <property type="entry name" value="BPP1347 like domain"/>
    <property type="match status" value="1"/>
</dbReference>
<dbReference type="SUPFAM" id="SSF88697">
    <property type="entry name" value="PUA domain-like"/>
    <property type="match status" value="1"/>
</dbReference>
<dbReference type="Pfam" id="PF02190">
    <property type="entry name" value="LON_substr_bdg"/>
    <property type="match status" value="1"/>
</dbReference>
<dbReference type="Proteomes" id="UP000586093">
    <property type="component" value="Unassembled WGS sequence"/>
</dbReference>
<dbReference type="PANTHER" id="PTHR46732">
    <property type="entry name" value="ATP-DEPENDENT PROTEASE LA (LON) DOMAIN PROTEIN"/>
    <property type="match status" value="1"/>
</dbReference>
<name>A0A839HK47_9BURK</name>
<dbReference type="InterPro" id="IPR015947">
    <property type="entry name" value="PUA-like_sf"/>
</dbReference>
<protein>
    <submittedName>
        <fullName evidence="2">LON peptidase substrate-binding domain-containing protein</fullName>
    </submittedName>
</protein>
<comment type="caution">
    <text evidence="2">The sequence shown here is derived from an EMBL/GenBank/DDBJ whole genome shotgun (WGS) entry which is preliminary data.</text>
</comment>
<gene>
    <name evidence="2" type="ORF">H4F90_08790</name>
</gene>
<evidence type="ECO:0000259" key="1">
    <source>
        <dbReference type="PROSITE" id="PS51787"/>
    </source>
</evidence>
<organism evidence="2 3">
    <name type="scientific">Aquariibacter albus</name>
    <dbReference type="NCBI Taxonomy" id="2759899"/>
    <lineage>
        <taxon>Bacteria</taxon>
        <taxon>Pseudomonadati</taxon>
        <taxon>Pseudomonadota</taxon>
        <taxon>Betaproteobacteria</taxon>
        <taxon>Burkholderiales</taxon>
        <taxon>Sphaerotilaceae</taxon>
        <taxon>Aquariibacter</taxon>
    </lineage>
</organism>
<keyword evidence="3" id="KW-1185">Reference proteome</keyword>
<dbReference type="PANTHER" id="PTHR46732:SF8">
    <property type="entry name" value="ATP-DEPENDENT PROTEASE LA (LON) DOMAIN PROTEIN"/>
    <property type="match status" value="1"/>
</dbReference>
<dbReference type="AlphaFoldDB" id="A0A839HK47"/>
<evidence type="ECO:0000313" key="2">
    <source>
        <dbReference type="EMBL" id="MBB1162076.1"/>
    </source>
</evidence>
<sequence>MRPPTAPSLAPFELPIFPLRLVLFPGGRLPLQIFEPRYLAMVSDCLRDGTPFGIVMLRRGSEVQAAAGAEEVADEARPTGRRTAGLPFAGVGCLAGIEDWDRAPDGVLRIACRGGSRFRVLGGRGSVGVEPQDRAAPPRQREDGLWLATVRALPDDPPRALPAEPGARPQTHAEALAEDLGDRPLGPGPGSALAAVLHRLAARGQAPVTPPLRLDDAGWVANRWAELLPLPLTRKQRLMAEADPLARLAEVTTQLRGQGLVG</sequence>
<reference evidence="2 3" key="1">
    <citation type="submission" date="2020-08" db="EMBL/GenBank/DDBJ databases">
        <title>Aquariorum lacteus gen. nov., sp. nov., a new member of the family Comamonadaceae, isolated from freshwater aquarium.</title>
        <authorList>
            <person name="Chun S.-J."/>
        </authorList>
    </citation>
    <scope>NUCLEOTIDE SEQUENCE [LARGE SCALE GENOMIC DNA]</scope>
    <source>
        <strain evidence="2 3">SJAQ100</strain>
    </source>
</reference>
<dbReference type="PROSITE" id="PS51787">
    <property type="entry name" value="LON_N"/>
    <property type="match status" value="1"/>
</dbReference>
<feature type="domain" description="Lon N-terminal" evidence="1">
    <location>
        <begin position="14"/>
        <end position="259"/>
    </location>
</feature>
<dbReference type="InterPro" id="IPR003111">
    <property type="entry name" value="Lon_prtase_N"/>
</dbReference>
<proteinExistence type="predicted"/>
<evidence type="ECO:0000313" key="3">
    <source>
        <dbReference type="Proteomes" id="UP000586093"/>
    </source>
</evidence>
<dbReference type="Gene3D" id="2.30.130.40">
    <property type="entry name" value="LON domain-like"/>
    <property type="match status" value="1"/>
</dbReference>
<dbReference type="EMBL" id="JACIVI010000002">
    <property type="protein sequence ID" value="MBB1162076.1"/>
    <property type="molecule type" value="Genomic_DNA"/>
</dbReference>